<dbReference type="RefSeq" id="WP_055649211.1">
    <property type="nucleotide sequence ID" value="NZ_CABJBJ010000039.1"/>
</dbReference>
<organism evidence="1 2">
    <name type="scientific">Hungatella hathewayi</name>
    <dbReference type="NCBI Taxonomy" id="154046"/>
    <lineage>
        <taxon>Bacteria</taxon>
        <taxon>Bacillati</taxon>
        <taxon>Bacillota</taxon>
        <taxon>Clostridia</taxon>
        <taxon>Lachnospirales</taxon>
        <taxon>Lachnospiraceae</taxon>
        <taxon>Hungatella</taxon>
    </lineage>
</organism>
<name>A0A174M435_9FIRM</name>
<gene>
    <name evidence="1" type="ORF">DXC39_27525</name>
</gene>
<evidence type="ECO:0000313" key="1">
    <source>
        <dbReference type="EMBL" id="RGL95790.1"/>
    </source>
</evidence>
<protein>
    <submittedName>
        <fullName evidence="1">Uncharacterized protein</fullName>
    </submittedName>
</protein>
<evidence type="ECO:0000313" key="2">
    <source>
        <dbReference type="Proteomes" id="UP000261257"/>
    </source>
</evidence>
<dbReference type="EMBL" id="QSSQ01000044">
    <property type="protein sequence ID" value="RGL95790.1"/>
    <property type="molecule type" value="Genomic_DNA"/>
</dbReference>
<accession>A0A174M435</accession>
<dbReference type="Gene3D" id="3.90.70.10">
    <property type="entry name" value="Cysteine proteinases"/>
    <property type="match status" value="1"/>
</dbReference>
<comment type="caution">
    <text evidence="1">The sequence shown here is derived from an EMBL/GenBank/DDBJ whole genome shotgun (WGS) entry which is preliminary data.</text>
</comment>
<dbReference type="InterPro" id="IPR039564">
    <property type="entry name" value="Peptidase_C39-like"/>
</dbReference>
<dbReference type="AlphaFoldDB" id="A0A174M435"/>
<dbReference type="Proteomes" id="UP000261257">
    <property type="component" value="Unassembled WGS sequence"/>
</dbReference>
<reference evidence="1 2" key="1">
    <citation type="submission" date="2018-08" db="EMBL/GenBank/DDBJ databases">
        <title>A genome reference for cultivated species of the human gut microbiota.</title>
        <authorList>
            <person name="Zou Y."/>
            <person name="Xue W."/>
            <person name="Luo G."/>
        </authorList>
    </citation>
    <scope>NUCLEOTIDE SEQUENCE [LARGE SCALE GENOMIC DNA]</scope>
    <source>
        <strain evidence="1 2">TF05-11AC</strain>
    </source>
</reference>
<sequence length="382" mass="42399">MSEKKNNILIKLLAPLVAIGLFGSLCIAGLFGGSGNALPAEEDTATEYQMIGGQMNVNWQWIMLIDMFLAQMEDQLDILQQNPVYTVLNCLQVEIKVYDYDYDPETQTGGWKYDYTDYANGAEEILSYFKIPANTKDINVIVRTIGSKNSDEFQVSIEPYASIEDVLSNYYSFPEDILNDIISLSESNYLADAFGLDAWTGSGGIFEGAVGDFGELPEIGMQIPLYYQYQSPWGKIKFGDGNIASSGCSITCLAMVLSYLTDDTVTPDELAAWAGNRFHVPEVGQGWGIFPAAARQYDVNCVGLGESMNNVLTALKSEKPVIASMDTGTFTKKGHFIVLRGIDENGKILVNDPNDNGNKRHFYRSFEIGLIQREAKQFWCFD</sequence>
<proteinExistence type="predicted"/>
<dbReference type="Pfam" id="PF13529">
    <property type="entry name" value="Peptidase_C39_2"/>
    <property type="match status" value="1"/>
</dbReference>